<name>A0A8S9MGS2_BRACR</name>
<comment type="caution">
    <text evidence="4">The sequence shown here is derived from an EMBL/GenBank/DDBJ whole genome shotgun (WGS) entry which is preliminary data.</text>
</comment>
<dbReference type="Pfam" id="PF00098">
    <property type="entry name" value="zf-CCHC"/>
    <property type="match status" value="1"/>
</dbReference>
<dbReference type="GO" id="GO:0008270">
    <property type="term" value="F:zinc ion binding"/>
    <property type="evidence" value="ECO:0007669"/>
    <property type="project" value="UniProtKB-KW"/>
</dbReference>
<organism evidence="4 5">
    <name type="scientific">Brassica cretica</name>
    <name type="common">Mustard</name>
    <dbReference type="NCBI Taxonomy" id="69181"/>
    <lineage>
        <taxon>Eukaryota</taxon>
        <taxon>Viridiplantae</taxon>
        <taxon>Streptophyta</taxon>
        <taxon>Embryophyta</taxon>
        <taxon>Tracheophyta</taxon>
        <taxon>Spermatophyta</taxon>
        <taxon>Magnoliopsida</taxon>
        <taxon>eudicotyledons</taxon>
        <taxon>Gunneridae</taxon>
        <taxon>Pentapetalae</taxon>
        <taxon>rosids</taxon>
        <taxon>malvids</taxon>
        <taxon>Brassicales</taxon>
        <taxon>Brassicaceae</taxon>
        <taxon>Brassiceae</taxon>
        <taxon>Brassica</taxon>
    </lineage>
</organism>
<sequence>MLIKNFGKTNHSGGRNQYDRSRGGRDSSRRREGLKCYECEGVGHIRADCPVAQRRETKCPGCRGVGHTRRECLKLRKGKYVPLQSSDN</sequence>
<evidence type="ECO:0000259" key="3">
    <source>
        <dbReference type="PROSITE" id="PS50158"/>
    </source>
</evidence>
<keyword evidence="1" id="KW-0863">Zinc-finger</keyword>
<dbReference type="InterPro" id="IPR001878">
    <property type="entry name" value="Znf_CCHC"/>
</dbReference>
<dbReference type="SMART" id="SM00343">
    <property type="entry name" value="ZnF_C2HC"/>
    <property type="match status" value="2"/>
</dbReference>
<keyword evidence="1" id="KW-0862">Zinc</keyword>
<dbReference type="Gene3D" id="4.10.60.10">
    <property type="entry name" value="Zinc finger, CCHC-type"/>
    <property type="match status" value="1"/>
</dbReference>
<dbReference type="InterPro" id="IPR036875">
    <property type="entry name" value="Znf_CCHC_sf"/>
</dbReference>
<proteinExistence type="predicted"/>
<feature type="region of interest" description="Disordered" evidence="2">
    <location>
        <begin position="1"/>
        <end position="31"/>
    </location>
</feature>
<dbReference type="AlphaFoldDB" id="A0A8S9MGS2"/>
<feature type="domain" description="CCHC-type" evidence="3">
    <location>
        <begin position="35"/>
        <end position="50"/>
    </location>
</feature>
<feature type="compositionally biased region" description="Basic and acidic residues" evidence="2">
    <location>
        <begin position="17"/>
        <end position="31"/>
    </location>
</feature>
<reference evidence="4" key="1">
    <citation type="submission" date="2019-12" db="EMBL/GenBank/DDBJ databases">
        <title>Genome sequencing and annotation of Brassica cretica.</title>
        <authorList>
            <person name="Studholme D.J."/>
            <person name="Sarris P.F."/>
        </authorList>
    </citation>
    <scope>NUCLEOTIDE SEQUENCE</scope>
    <source>
        <strain evidence="4">PFS-001/15</strain>
        <tissue evidence="4">Leaf</tissue>
    </source>
</reference>
<dbReference type="EMBL" id="QGKW02000007">
    <property type="protein sequence ID" value="KAF2619454.1"/>
    <property type="molecule type" value="Genomic_DNA"/>
</dbReference>
<dbReference type="SUPFAM" id="SSF57756">
    <property type="entry name" value="Retrovirus zinc finger-like domains"/>
    <property type="match status" value="1"/>
</dbReference>
<evidence type="ECO:0000256" key="2">
    <source>
        <dbReference type="SAM" id="MobiDB-lite"/>
    </source>
</evidence>
<keyword evidence="1" id="KW-0479">Metal-binding</keyword>
<accession>A0A8S9MGS2</accession>
<gene>
    <name evidence="4" type="ORF">F2Q68_00040065</name>
</gene>
<evidence type="ECO:0000313" key="5">
    <source>
        <dbReference type="Proteomes" id="UP000712281"/>
    </source>
</evidence>
<protein>
    <recommendedName>
        <fullName evidence="3">CCHC-type domain-containing protein</fullName>
    </recommendedName>
</protein>
<dbReference type="PROSITE" id="PS50158">
    <property type="entry name" value="ZF_CCHC"/>
    <property type="match status" value="1"/>
</dbReference>
<evidence type="ECO:0000313" key="4">
    <source>
        <dbReference type="EMBL" id="KAF2619454.1"/>
    </source>
</evidence>
<dbReference type="Proteomes" id="UP000712281">
    <property type="component" value="Unassembled WGS sequence"/>
</dbReference>
<dbReference type="GO" id="GO:0003676">
    <property type="term" value="F:nucleic acid binding"/>
    <property type="evidence" value="ECO:0007669"/>
    <property type="project" value="InterPro"/>
</dbReference>
<evidence type="ECO:0000256" key="1">
    <source>
        <dbReference type="PROSITE-ProRule" id="PRU00047"/>
    </source>
</evidence>